<dbReference type="Gene3D" id="1.10.1200.10">
    <property type="entry name" value="ACP-like"/>
    <property type="match status" value="1"/>
</dbReference>
<feature type="domain" description="Carrier" evidence="1">
    <location>
        <begin position="11"/>
        <end position="95"/>
    </location>
</feature>
<name>A0ABN1WDX2_9ACTN</name>
<accession>A0ABN1WDX2</accession>
<evidence type="ECO:0000313" key="2">
    <source>
        <dbReference type="EMBL" id="GAA1242115.1"/>
    </source>
</evidence>
<comment type="caution">
    <text evidence="2">The sequence shown here is derived from an EMBL/GenBank/DDBJ whole genome shotgun (WGS) entry which is preliminary data.</text>
</comment>
<evidence type="ECO:0000259" key="1">
    <source>
        <dbReference type="PROSITE" id="PS50075"/>
    </source>
</evidence>
<gene>
    <name evidence="2" type="ORF">GCM10009665_36130</name>
</gene>
<dbReference type="Proteomes" id="UP001500037">
    <property type="component" value="Unassembled WGS sequence"/>
</dbReference>
<reference evidence="2 3" key="1">
    <citation type="journal article" date="2019" name="Int. J. Syst. Evol. Microbiol.">
        <title>The Global Catalogue of Microorganisms (GCM) 10K type strain sequencing project: providing services to taxonomists for standard genome sequencing and annotation.</title>
        <authorList>
            <consortium name="The Broad Institute Genomics Platform"/>
            <consortium name="The Broad Institute Genome Sequencing Center for Infectious Disease"/>
            <person name="Wu L."/>
            <person name="Ma J."/>
        </authorList>
    </citation>
    <scope>NUCLEOTIDE SEQUENCE [LARGE SCALE GENOMIC DNA]</scope>
    <source>
        <strain evidence="2 3">JCM 13004</strain>
    </source>
</reference>
<dbReference type="InterPro" id="IPR036736">
    <property type="entry name" value="ACP-like_sf"/>
</dbReference>
<evidence type="ECO:0000313" key="3">
    <source>
        <dbReference type="Proteomes" id="UP001500037"/>
    </source>
</evidence>
<sequence length="99" mass="10808">MSDSALSTTAPVDTELRGRIRRGIEDVLPRILKIELADIPENACFFDDLGLTSSGTIELVLEIEEELDVQIDIEHLGVDDLRSIGSLTDYVAGHLVDGD</sequence>
<dbReference type="PROSITE" id="PS50075">
    <property type="entry name" value="CARRIER"/>
    <property type="match status" value="1"/>
</dbReference>
<protein>
    <recommendedName>
        <fullName evidence="1">Carrier domain-containing protein</fullName>
    </recommendedName>
</protein>
<dbReference type="SUPFAM" id="SSF47336">
    <property type="entry name" value="ACP-like"/>
    <property type="match status" value="1"/>
</dbReference>
<proteinExistence type="predicted"/>
<organism evidence="2 3">
    <name type="scientific">Kitasatospora nipponensis</name>
    <dbReference type="NCBI Taxonomy" id="258049"/>
    <lineage>
        <taxon>Bacteria</taxon>
        <taxon>Bacillati</taxon>
        <taxon>Actinomycetota</taxon>
        <taxon>Actinomycetes</taxon>
        <taxon>Kitasatosporales</taxon>
        <taxon>Streptomycetaceae</taxon>
        <taxon>Kitasatospora</taxon>
    </lineage>
</organism>
<keyword evidence="3" id="KW-1185">Reference proteome</keyword>
<dbReference type="RefSeq" id="WP_344442725.1">
    <property type="nucleotide sequence ID" value="NZ_BAAALF010000059.1"/>
</dbReference>
<dbReference type="EMBL" id="BAAALF010000059">
    <property type="protein sequence ID" value="GAA1242115.1"/>
    <property type="molecule type" value="Genomic_DNA"/>
</dbReference>
<dbReference type="Pfam" id="PF00550">
    <property type="entry name" value="PP-binding"/>
    <property type="match status" value="1"/>
</dbReference>
<dbReference type="InterPro" id="IPR009081">
    <property type="entry name" value="PP-bd_ACP"/>
</dbReference>